<dbReference type="AlphaFoldDB" id="A0AAN8WU50"/>
<keyword evidence="2" id="KW-1133">Transmembrane helix</keyword>
<dbReference type="PANTHER" id="PTHR21780:SF0">
    <property type="entry name" value="TRANSMEMBRANE PROTEIN 209"/>
    <property type="match status" value="1"/>
</dbReference>
<feature type="compositionally biased region" description="Polar residues" evidence="1">
    <location>
        <begin position="352"/>
        <end position="362"/>
    </location>
</feature>
<dbReference type="EMBL" id="JAXCGZ010017223">
    <property type="protein sequence ID" value="KAK7068478.1"/>
    <property type="molecule type" value="Genomic_DNA"/>
</dbReference>
<keyword evidence="2" id="KW-0812">Transmembrane</keyword>
<dbReference type="InterPro" id="IPR019176">
    <property type="entry name" value="Cytochrome_B561-rel"/>
</dbReference>
<name>A0AAN8WU50_HALRR</name>
<reference evidence="3 4" key="1">
    <citation type="submission" date="2023-11" db="EMBL/GenBank/DDBJ databases">
        <title>Halocaridina rubra genome assembly.</title>
        <authorList>
            <person name="Smith C."/>
        </authorList>
    </citation>
    <scope>NUCLEOTIDE SEQUENCE [LARGE SCALE GENOMIC DNA]</scope>
    <source>
        <strain evidence="3">EP-1</strain>
        <tissue evidence="3">Whole</tissue>
    </source>
</reference>
<feature type="transmembrane region" description="Helical" evidence="2">
    <location>
        <begin position="52"/>
        <end position="73"/>
    </location>
</feature>
<feature type="region of interest" description="Disordered" evidence="1">
    <location>
        <begin position="352"/>
        <end position="371"/>
    </location>
</feature>
<dbReference type="GO" id="GO:0016020">
    <property type="term" value="C:membrane"/>
    <property type="evidence" value="ECO:0007669"/>
    <property type="project" value="TreeGrafter"/>
</dbReference>
<organism evidence="3 4">
    <name type="scientific">Halocaridina rubra</name>
    <name type="common">Hawaiian red shrimp</name>
    <dbReference type="NCBI Taxonomy" id="373956"/>
    <lineage>
        <taxon>Eukaryota</taxon>
        <taxon>Metazoa</taxon>
        <taxon>Ecdysozoa</taxon>
        <taxon>Arthropoda</taxon>
        <taxon>Crustacea</taxon>
        <taxon>Multicrustacea</taxon>
        <taxon>Malacostraca</taxon>
        <taxon>Eumalacostraca</taxon>
        <taxon>Eucarida</taxon>
        <taxon>Decapoda</taxon>
        <taxon>Pleocyemata</taxon>
        <taxon>Caridea</taxon>
        <taxon>Atyoidea</taxon>
        <taxon>Atyidae</taxon>
        <taxon>Halocaridina</taxon>
    </lineage>
</organism>
<feature type="transmembrane region" description="Helical" evidence="2">
    <location>
        <begin position="24"/>
        <end position="40"/>
    </location>
</feature>
<keyword evidence="4" id="KW-1185">Reference proteome</keyword>
<sequence length="621" mass="68258">MVKVSSLVHEVLTRKSAEQNVSNAKKWFAVFIVILGILIYDIRNNENSRGRLWWMACIVACVFTAIILTKLLWRYVTQYFKLTPMEVTEKQRSLLSIDETDMGFKPATPQEASSTPVTDKSVPLSSLFLASLRTPAAGPVTPMNMSAASWASPAPVSPSGIGSLNFLSHVWGTSSILRTPTAGPKTPMNMSAASWASPSPNITTPSPMASPNVSSGLNFSMGSTSAGSVTANSWVYHCNQSSVDTSYGALPQSGQQQMYSPPRFSDSLASPTSSNYGSPTSAQLGSPITDEEEFKEYLHQFKEKEKLRQIMSQSESNNSINTSLWAYGASPHSQVSDYSNLLRKNVYQVATKDSGQETNSADSKNDDSKALNLSSSSVGKIWRKRNVTPEELFQFTENLRIWMSANLLVPLVQDIDNTNKALGAAAPEIQIGSVGVDKLKKTAQNISGVKQLANIVPFLDVTVHQDYLVHRLRELSVGGAISAYRWNGGSSTFNGKPWKDEYPTDTAILLHLFAMYMDRQLPPDIQQPEGRMFSSTHVIKAPEKPTKPSLIPLLYLSQVNPPHLKVVLPPEEECEVGSGRNNFIHALLLFIHHVTHQQHSRIANINLTMSGVNLSWVVRKS</sequence>
<feature type="compositionally biased region" description="Polar residues" evidence="1">
    <location>
        <begin position="267"/>
        <end position="286"/>
    </location>
</feature>
<keyword evidence="2" id="KW-0472">Membrane</keyword>
<evidence type="ECO:0000313" key="3">
    <source>
        <dbReference type="EMBL" id="KAK7068478.1"/>
    </source>
</evidence>
<evidence type="ECO:0000256" key="2">
    <source>
        <dbReference type="SAM" id="Phobius"/>
    </source>
</evidence>
<protein>
    <recommendedName>
        <fullName evidence="5">Transmembrane protein 209</fullName>
    </recommendedName>
</protein>
<dbReference type="Proteomes" id="UP001381693">
    <property type="component" value="Unassembled WGS sequence"/>
</dbReference>
<evidence type="ECO:0000313" key="4">
    <source>
        <dbReference type="Proteomes" id="UP001381693"/>
    </source>
</evidence>
<dbReference type="PANTHER" id="PTHR21780">
    <property type="entry name" value="TRANSMEMBRANE PROTEIN 209"/>
    <property type="match status" value="1"/>
</dbReference>
<accession>A0AAN8WU50</accession>
<gene>
    <name evidence="3" type="ORF">SK128_006105</name>
</gene>
<dbReference type="Pfam" id="PF09786">
    <property type="entry name" value="CytochromB561_N"/>
    <property type="match status" value="1"/>
</dbReference>
<evidence type="ECO:0008006" key="5">
    <source>
        <dbReference type="Google" id="ProtNLM"/>
    </source>
</evidence>
<feature type="region of interest" description="Disordered" evidence="1">
    <location>
        <begin position="247"/>
        <end position="287"/>
    </location>
</feature>
<evidence type="ECO:0000256" key="1">
    <source>
        <dbReference type="SAM" id="MobiDB-lite"/>
    </source>
</evidence>
<comment type="caution">
    <text evidence="3">The sequence shown here is derived from an EMBL/GenBank/DDBJ whole genome shotgun (WGS) entry which is preliminary data.</text>
</comment>
<proteinExistence type="predicted"/>